<gene>
    <name evidence="11" type="ORF">SOCE26_030240</name>
</gene>
<keyword evidence="3" id="KW-0540">Nuclease</keyword>
<dbReference type="Pfam" id="PF03372">
    <property type="entry name" value="Exo_endo_phos"/>
    <property type="match status" value="1"/>
</dbReference>
<proteinExistence type="predicted"/>
<dbReference type="GO" id="GO:0046872">
    <property type="term" value="F:metal ion binding"/>
    <property type="evidence" value="ECO:0007669"/>
    <property type="project" value="UniProtKB-KW"/>
</dbReference>
<evidence type="ECO:0000256" key="9">
    <source>
        <dbReference type="SAM" id="MobiDB-lite"/>
    </source>
</evidence>
<comment type="cofactor">
    <cofactor evidence="1">
        <name>Mn(2+)</name>
        <dbReference type="ChEBI" id="CHEBI:29035"/>
    </cofactor>
</comment>
<dbReference type="GO" id="GO:0006281">
    <property type="term" value="P:DNA repair"/>
    <property type="evidence" value="ECO:0007669"/>
    <property type="project" value="UniProtKB-KW"/>
</dbReference>
<reference evidence="11 12" key="1">
    <citation type="submission" date="2015-09" db="EMBL/GenBank/DDBJ databases">
        <title>Sorangium comparison.</title>
        <authorList>
            <person name="Zaburannyi N."/>
            <person name="Bunk B."/>
            <person name="Overmann J."/>
            <person name="Mueller R."/>
        </authorList>
    </citation>
    <scope>NUCLEOTIDE SEQUENCE [LARGE SCALE GENOMIC DNA]</scope>
    <source>
        <strain evidence="11 12">So ce26</strain>
    </source>
</reference>
<keyword evidence="6" id="KW-0378">Hydrolase</keyword>
<sequence length="431" mass="45116">MASALLRSATILGLLALSACSGEKSPGREGAGAPDGSVAPRASAADGEGRARVDRAGVAPESPSTFRVATFNGGLAMGVLKYVDERADPLIRELAAQPADLLCVQEFWLEEHWQKLVASTASTLPNTFRLPPGQGDGGCTHEETDPLVACAADRCAGLTQHALLPCLLQSCSAKLTSLSPECFNCLSANPRKGPDELARACLRTQAKSAAGARPPARAGGAAIPEAYSGAAGTAILTNAEILERDALVLPSAIDRRAVLYTRISPPSVGELHVFCTHLTANMEGVPHPRNASWLKDQSAQLDALLAYVDQKTGGRGTALLVGDLNTGPAKAPSISARLPAHYGRLIERGFVNPYASQEDAKCTYCFDNPLDGGRGTRGTLIDHVLLRGFEGGASGAQIMRDSLTIEAGKKKVKSGFSDHYGLLVTLSRRAS</sequence>
<dbReference type="SUPFAM" id="SSF56219">
    <property type="entry name" value="DNase I-like"/>
    <property type="match status" value="1"/>
</dbReference>
<dbReference type="PANTHER" id="PTHR15822:SF4">
    <property type="entry name" value="TYROSYL-DNA PHOSPHODIESTERASE 2"/>
    <property type="match status" value="1"/>
</dbReference>
<protein>
    <recommendedName>
        <fullName evidence="10">Endonuclease/exonuclease/phosphatase domain-containing protein</fullName>
    </recommendedName>
</protein>
<evidence type="ECO:0000256" key="6">
    <source>
        <dbReference type="ARBA" id="ARBA00022801"/>
    </source>
</evidence>
<dbReference type="GO" id="GO:0016787">
    <property type="term" value="F:hydrolase activity"/>
    <property type="evidence" value="ECO:0007669"/>
    <property type="project" value="UniProtKB-KW"/>
</dbReference>
<evidence type="ECO:0000256" key="3">
    <source>
        <dbReference type="ARBA" id="ARBA00022722"/>
    </source>
</evidence>
<feature type="region of interest" description="Disordered" evidence="9">
    <location>
        <begin position="25"/>
        <end position="59"/>
    </location>
</feature>
<dbReference type="InterPro" id="IPR005135">
    <property type="entry name" value="Endo/exonuclease/phosphatase"/>
</dbReference>
<dbReference type="Proteomes" id="UP000238348">
    <property type="component" value="Chromosome"/>
</dbReference>
<keyword evidence="7" id="KW-0460">Magnesium</keyword>
<organism evidence="11 12">
    <name type="scientific">Sorangium cellulosum</name>
    <name type="common">Polyangium cellulosum</name>
    <dbReference type="NCBI Taxonomy" id="56"/>
    <lineage>
        <taxon>Bacteria</taxon>
        <taxon>Pseudomonadati</taxon>
        <taxon>Myxococcota</taxon>
        <taxon>Polyangia</taxon>
        <taxon>Polyangiales</taxon>
        <taxon>Polyangiaceae</taxon>
        <taxon>Sorangium</taxon>
    </lineage>
</organism>
<evidence type="ECO:0000313" key="11">
    <source>
        <dbReference type="EMBL" id="AUX41603.1"/>
    </source>
</evidence>
<evidence type="ECO:0000259" key="10">
    <source>
        <dbReference type="Pfam" id="PF03372"/>
    </source>
</evidence>
<dbReference type="Gene3D" id="3.60.10.10">
    <property type="entry name" value="Endonuclease/exonuclease/phosphatase"/>
    <property type="match status" value="2"/>
</dbReference>
<keyword evidence="4" id="KW-0479">Metal-binding</keyword>
<feature type="domain" description="Endonuclease/exonuclease/phosphatase" evidence="10">
    <location>
        <begin position="86"/>
        <end position="419"/>
    </location>
</feature>
<dbReference type="AlphaFoldDB" id="A0A2L0EQM0"/>
<dbReference type="PANTHER" id="PTHR15822">
    <property type="entry name" value="TRAF AND TNF RECEPTOR-ASSOCIATED PROTEIN"/>
    <property type="match status" value="1"/>
</dbReference>
<keyword evidence="8" id="KW-0234">DNA repair</keyword>
<dbReference type="EMBL" id="CP012673">
    <property type="protein sequence ID" value="AUX41603.1"/>
    <property type="molecule type" value="Genomic_DNA"/>
</dbReference>
<evidence type="ECO:0000256" key="5">
    <source>
        <dbReference type="ARBA" id="ARBA00022763"/>
    </source>
</evidence>
<name>A0A2L0EQM0_SORCE</name>
<dbReference type="InterPro" id="IPR036691">
    <property type="entry name" value="Endo/exonu/phosph_ase_sf"/>
</dbReference>
<keyword evidence="5" id="KW-0227">DNA damage</keyword>
<evidence type="ECO:0000256" key="4">
    <source>
        <dbReference type="ARBA" id="ARBA00022723"/>
    </source>
</evidence>
<dbReference type="GO" id="GO:0004518">
    <property type="term" value="F:nuclease activity"/>
    <property type="evidence" value="ECO:0007669"/>
    <property type="project" value="UniProtKB-KW"/>
</dbReference>
<accession>A0A2L0EQM0</accession>
<dbReference type="InterPro" id="IPR051547">
    <property type="entry name" value="TDP2-like"/>
</dbReference>
<dbReference type="PROSITE" id="PS51257">
    <property type="entry name" value="PROKAR_LIPOPROTEIN"/>
    <property type="match status" value="1"/>
</dbReference>
<evidence type="ECO:0000256" key="2">
    <source>
        <dbReference type="ARBA" id="ARBA00001946"/>
    </source>
</evidence>
<evidence type="ECO:0000256" key="7">
    <source>
        <dbReference type="ARBA" id="ARBA00022842"/>
    </source>
</evidence>
<evidence type="ECO:0000256" key="8">
    <source>
        <dbReference type="ARBA" id="ARBA00023204"/>
    </source>
</evidence>
<comment type="cofactor">
    <cofactor evidence="2">
        <name>Mg(2+)</name>
        <dbReference type="ChEBI" id="CHEBI:18420"/>
    </cofactor>
</comment>
<evidence type="ECO:0000313" key="12">
    <source>
        <dbReference type="Proteomes" id="UP000238348"/>
    </source>
</evidence>
<evidence type="ECO:0000256" key="1">
    <source>
        <dbReference type="ARBA" id="ARBA00001936"/>
    </source>
</evidence>